<dbReference type="InterPro" id="IPR000412">
    <property type="entry name" value="ABC_2_transport"/>
</dbReference>
<dbReference type="PANTHER" id="PTHR43027:SF2">
    <property type="entry name" value="TRANSPORT PERMEASE PROTEIN"/>
    <property type="match status" value="1"/>
</dbReference>
<evidence type="ECO:0000256" key="5">
    <source>
        <dbReference type="RuleBase" id="RU361157"/>
    </source>
</evidence>
<dbReference type="PANTHER" id="PTHR43027">
    <property type="entry name" value="DOXORUBICIN RESISTANCE ABC TRANSPORTER PERMEASE PROTEIN DRRC-RELATED"/>
    <property type="match status" value="1"/>
</dbReference>
<organism evidence="7 8">
    <name type="scientific">Terrisporobacter hibernicus</name>
    <dbReference type="NCBI Taxonomy" id="2813371"/>
    <lineage>
        <taxon>Bacteria</taxon>
        <taxon>Bacillati</taxon>
        <taxon>Bacillota</taxon>
        <taxon>Clostridia</taxon>
        <taxon>Peptostreptococcales</taxon>
        <taxon>Peptostreptococcaceae</taxon>
        <taxon>Terrisporobacter</taxon>
    </lineage>
</organism>
<dbReference type="RefSeq" id="WP_228415553.1">
    <property type="nucleotide sequence ID" value="NZ_CP081135.1"/>
</dbReference>
<keyword evidence="5" id="KW-1003">Cell membrane</keyword>
<dbReference type="AlphaFoldDB" id="A0AAX2ZFS4"/>
<keyword evidence="5" id="KW-0813">Transport</keyword>
<comment type="similarity">
    <text evidence="5">Belongs to the ABC-2 integral membrane protein family.</text>
</comment>
<sequence length="247" mass="26987">MNKFFTVLKIEGKLAMRCPDGIIFGICMPMGIMVLIGTIGGGKIAFEGADYTFLQSAFGALIAVGICATAFMGLPLSIVDYRDKKILKHFFATPASPKMLLSIQVLINIITAIISALLVSIVAIILFDYKMEGSLIKFIGVYFLVMISMYSIGMLVASICKSTKKANVVCSLIYFPMLFLSGATIPYELFPKALQNIANILPLTHGVKLLKGFSMGNGIDNLYLSIFLMVIITVIGFGLSFKLFKWE</sequence>
<name>A0AAX2ZFS4_9FIRM</name>
<dbReference type="KEGG" id="tem:JW646_14890"/>
<dbReference type="InterPro" id="IPR047817">
    <property type="entry name" value="ABC2_TM_bact-type"/>
</dbReference>
<feature type="transmembrane region" description="Helical" evidence="5">
    <location>
        <begin position="139"/>
        <end position="159"/>
    </location>
</feature>
<evidence type="ECO:0000259" key="6">
    <source>
        <dbReference type="PROSITE" id="PS51012"/>
    </source>
</evidence>
<evidence type="ECO:0000256" key="2">
    <source>
        <dbReference type="ARBA" id="ARBA00022692"/>
    </source>
</evidence>
<keyword evidence="4 5" id="KW-0472">Membrane</keyword>
<evidence type="ECO:0000256" key="3">
    <source>
        <dbReference type="ARBA" id="ARBA00022989"/>
    </source>
</evidence>
<evidence type="ECO:0000256" key="1">
    <source>
        <dbReference type="ARBA" id="ARBA00004141"/>
    </source>
</evidence>
<dbReference type="InterPro" id="IPR052902">
    <property type="entry name" value="ABC-2_transporter"/>
</dbReference>
<feature type="transmembrane region" description="Helical" evidence="5">
    <location>
        <begin position="58"/>
        <end position="79"/>
    </location>
</feature>
<comment type="subcellular location">
    <subcellularLocation>
        <location evidence="5">Cell membrane</location>
        <topology evidence="5">Multi-pass membrane protein</topology>
    </subcellularLocation>
    <subcellularLocation>
        <location evidence="1">Membrane</location>
        <topology evidence="1">Multi-pass membrane protein</topology>
    </subcellularLocation>
</comment>
<evidence type="ECO:0000256" key="4">
    <source>
        <dbReference type="ARBA" id="ARBA00023136"/>
    </source>
</evidence>
<dbReference type="PROSITE" id="PS51012">
    <property type="entry name" value="ABC_TM2"/>
    <property type="match status" value="1"/>
</dbReference>
<dbReference type="GO" id="GO:0140359">
    <property type="term" value="F:ABC-type transporter activity"/>
    <property type="evidence" value="ECO:0007669"/>
    <property type="project" value="InterPro"/>
</dbReference>
<feature type="transmembrane region" description="Helical" evidence="5">
    <location>
        <begin position="222"/>
        <end position="244"/>
    </location>
</feature>
<feature type="transmembrane region" description="Helical" evidence="5">
    <location>
        <begin position="21"/>
        <end position="46"/>
    </location>
</feature>
<accession>A0AAX2ZFS4</accession>
<proteinExistence type="inferred from homology"/>
<reference evidence="7 8" key="1">
    <citation type="journal article" date="2023" name="Int. J. Syst. Evol. Microbiol.">
        <title>Terrisporobacter hibernicus sp. nov., isolated from bovine faeces in Northern Ireland.</title>
        <authorList>
            <person name="Mitchell M."/>
            <person name="Nguyen S.V."/>
            <person name="Connor M."/>
            <person name="Fairley D.J."/>
            <person name="Donoghue O."/>
            <person name="Marshall H."/>
            <person name="Koolman L."/>
            <person name="McMullan G."/>
            <person name="Schaffer K.E."/>
            <person name="McGrath J.W."/>
            <person name="Fanning S."/>
        </authorList>
    </citation>
    <scope>NUCLEOTIDE SEQUENCE [LARGE SCALE GENOMIC DNA]</scope>
    <source>
        <strain evidence="7 8">MCA3</strain>
    </source>
</reference>
<evidence type="ECO:0000313" key="7">
    <source>
        <dbReference type="EMBL" id="UEL46909.1"/>
    </source>
</evidence>
<feature type="domain" description="ABC transmembrane type-2" evidence="6">
    <location>
        <begin position="20"/>
        <end position="247"/>
    </location>
</feature>
<dbReference type="PRINTS" id="PR00164">
    <property type="entry name" value="ABC2TRNSPORT"/>
</dbReference>
<dbReference type="Pfam" id="PF01061">
    <property type="entry name" value="ABC2_membrane"/>
    <property type="match status" value="1"/>
</dbReference>
<feature type="transmembrane region" description="Helical" evidence="5">
    <location>
        <begin position="166"/>
        <end position="187"/>
    </location>
</feature>
<dbReference type="GO" id="GO:0043190">
    <property type="term" value="C:ATP-binding cassette (ABC) transporter complex"/>
    <property type="evidence" value="ECO:0007669"/>
    <property type="project" value="InterPro"/>
</dbReference>
<keyword evidence="8" id="KW-1185">Reference proteome</keyword>
<feature type="transmembrane region" description="Helical" evidence="5">
    <location>
        <begin position="100"/>
        <end position="127"/>
    </location>
</feature>
<dbReference type="EMBL" id="CP081135">
    <property type="protein sequence ID" value="UEL46909.1"/>
    <property type="molecule type" value="Genomic_DNA"/>
</dbReference>
<dbReference type="InterPro" id="IPR013525">
    <property type="entry name" value="ABC2_TM"/>
</dbReference>
<protein>
    <recommendedName>
        <fullName evidence="5">Transport permease protein</fullName>
    </recommendedName>
</protein>
<gene>
    <name evidence="7" type="ORF">JW646_14890</name>
</gene>
<evidence type="ECO:0000313" key="8">
    <source>
        <dbReference type="Proteomes" id="UP001198983"/>
    </source>
</evidence>
<dbReference type="Proteomes" id="UP001198983">
    <property type="component" value="Chromosome"/>
</dbReference>
<keyword evidence="3 5" id="KW-1133">Transmembrane helix</keyword>
<dbReference type="PIRSF" id="PIRSF006648">
    <property type="entry name" value="DrrB"/>
    <property type="match status" value="1"/>
</dbReference>
<keyword evidence="2 5" id="KW-0812">Transmembrane</keyword>